<keyword evidence="14" id="KW-1185">Reference proteome</keyword>
<dbReference type="RefSeq" id="WP_125671583.1">
    <property type="nucleotide sequence ID" value="NZ_RCOS01000099.1"/>
</dbReference>
<reference evidence="13 15" key="2">
    <citation type="journal article" date="2019" name="Nat. Microbiol.">
        <title>Wide diversity of methane and short-chain alkane metabolisms in uncultured archaea.</title>
        <authorList>
            <person name="Borrel G."/>
            <person name="Adam P.S."/>
            <person name="McKay L.J."/>
            <person name="Chen L.X."/>
            <person name="Sierra-Garcia I.N."/>
            <person name="Sieber C.M."/>
            <person name="Letourneur Q."/>
            <person name="Ghozlane A."/>
            <person name="Andersen G.L."/>
            <person name="Li W.J."/>
            <person name="Hallam S.J."/>
            <person name="Muyzer G."/>
            <person name="de Oliveira V.M."/>
            <person name="Inskeep W.P."/>
            <person name="Banfield J.F."/>
            <person name="Gribaldo S."/>
        </authorList>
    </citation>
    <scope>NUCLEOTIDE SEQUENCE [LARGE SCALE GENOMIC DNA]</scope>
    <source>
        <strain evidence="13">NM4</strain>
    </source>
</reference>
<dbReference type="GO" id="GO:0003723">
    <property type="term" value="F:RNA binding"/>
    <property type="evidence" value="ECO:0007669"/>
    <property type="project" value="UniProtKB-UniRule"/>
</dbReference>
<dbReference type="GO" id="GO:0004523">
    <property type="term" value="F:RNA-DNA hybrid ribonuclease activity"/>
    <property type="evidence" value="ECO:0007669"/>
    <property type="project" value="UniProtKB-UniRule"/>
</dbReference>
<feature type="binding site" evidence="9">
    <location>
        <position position="80"/>
    </location>
    <ligand>
        <name>a divalent metal cation</name>
        <dbReference type="ChEBI" id="CHEBI:60240"/>
    </ligand>
</feature>
<dbReference type="SUPFAM" id="SSF53098">
    <property type="entry name" value="Ribonuclease H-like"/>
    <property type="match status" value="1"/>
</dbReference>
<organism evidence="12 14">
    <name type="scientific">Candidatus Methanodesulfokora washburnensis</name>
    <dbReference type="NCBI Taxonomy" id="2478471"/>
    <lineage>
        <taxon>Archaea</taxon>
        <taxon>Thermoproteota</taxon>
        <taxon>Candidatus Korarchaeia</taxon>
        <taxon>Candidatus Korarchaeia incertae sedis</taxon>
        <taxon>Candidatus Methanodesulfokora</taxon>
    </lineage>
</organism>
<evidence type="ECO:0000313" key="12">
    <source>
        <dbReference type="EMBL" id="RSN74188.1"/>
    </source>
</evidence>
<evidence type="ECO:0000256" key="8">
    <source>
        <dbReference type="ARBA" id="ARBA00022801"/>
    </source>
</evidence>
<evidence type="ECO:0000313" key="13">
    <source>
        <dbReference type="EMBL" id="RZN61768.1"/>
    </source>
</evidence>
<keyword evidence="8 9" id="KW-0378">Hydrolase</keyword>
<dbReference type="Gene3D" id="3.30.420.10">
    <property type="entry name" value="Ribonuclease H-like superfamily/Ribonuclease H"/>
    <property type="match status" value="1"/>
</dbReference>
<comment type="caution">
    <text evidence="12">The sequence shown here is derived from an EMBL/GenBank/DDBJ whole genome shotgun (WGS) entry which is preliminary data.</text>
</comment>
<feature type="binding site" evidence="9">
    <location>
        <position position="81"/>
    </location>
    <ligand>
        <name>a divalent metal cation</name>
        <dbReference type="ChEBI" id="CHEBI:60240"/>
    </ligand>
</feature>
<gene>
    <name evidence="12" type="ORF">D6D85_08580</name>
    <name evidence="13" type="ORF">EF810_04400</name>
</gene>
<feature type="domain" description="RNase H type-2" evidence="11">
    <location>
        <begin position="74"/>
        <end position="243"/>
    </location>
</feature>
<dbReference type="GO" id="GO:0043137">
    <property type="term" value="P:DNA replication, removal of RNA primer"/>
    <property type="evidence" value="ECO:0007669"/>
    <property type="project" value="TreeGrafter"/>
</dbReference>
<dbReference type="GO" id="GO:0032299">
    <property type="term" value="C:ribonuclease H2 complex"/>
    <property type="evidence" value="ECO:0007669"/>
    <property type="project" value="TreeGrafter"/>
</dbReference>
<dbReference type="EMBL" id="RCOS01000099">
    <property type="protein sequence ID" value="RSN74188.1"/>
    <property type="molecule type" value="Genomic_DNA"/>
</dbReference>
<accession>A0A429GK21</accession>
<reference evidence="12 14" key="1">
    <citation type="submission" date="2018-10" db="EMBL/GenBank/DDBJ databases">
        <title>Co-occurring genomic capacity for anaerobic methane metabolism and dissimilatory sulfite reduction discovered in the Korarchaeota.</title>
        <authorList>
            <person name="Mckay L.J."/>
            <person name="Dlakic M."/>
            <person name="Fields M.W."/>
            <person name="Delmont T.O."/>
            <person name="Eren A.M."/>
            <person name="Jay Z.J."/>
            <person name="Klingelsmith K.B."/>
            <person name="Rusch D.B."/>
            <person name="Inskeep W.P."/>
        </authorList>
    </citation>
    <scope>NUCLEOTIDE SEQUENCE [LARGE SCALE GENOMIC DNA]</scope>
    <source>
        <strain evidence="12 14">MDKW</strain>
    </source>
</reference>
<comment type="cofactor">
    <cofactor evidence="9">
        <name>Mn(2+)</name>
        <dbReference type="ChEBI" id="CHEBI:29035"/>
    </cofactor>
    <cofactor evidence="9">
        <name>Mg(2+)</name>
        <dbReference type="ChEBI" id="CHEBI:18420"/>
    </cofactor>
    <text evidence="9">Manganese or magnesium. Binds 1 divalent metal ion per monomer in the absence of substrate. May bind a second metal ion after substrate binding.</text>
</comment>
<dbReference type="Pfam" id="PF01351">
    <property type="entry name" value="RNase_HII"/>
    <property type="match status" value="1"/>
</dbReference>
<evidence type="ECO:0000256" key="3">
    <source>
        <dbReference type="ARBA" id="ARBA00004496"/>
    </source>
</evidence>
<dbReference type="PROSITE" id="PS51975">
    <property type="entry name" value="RNASE_H_2"/>
    <property type="match status" value="1"/>
</dbReference>
<evidence type="ECO:0000313" key="14">
    <source>
        <dbReference type="Proteomes" id="UP000277582"/>
    </source>
</evidence>
<name>A0A429GK21_9CREN</name>
<dbReference type="InterPro" id="IPR012337">
    <property type="entry name" value="RNaseH-like_sf"/>
</dbReference>
<keyword evidence="5 9" id="KW-0540">Nuclease</keyword>
<dbReference type="GO" id="GO:0046872">
    <property type="term" value="F:metal ion binding"/>
    <property type="evidence" value="ECO:0007669"/>
    <property type="project" value="UniProtKB-KW"/>
</dbReference>
<comment type="similarity">
    <text evidence="10">Belongs to the RNase HII family.</text>
</comment>
<sequence length="243" mass="27428">MPKEQLSTKLKPDEIERLKKLLEDMNCISSGLSDHEIFRAKVRDSQIIVYKSGVVVYHQDVMPIISSSLLEDEAVEVGSDEAGKGEIEGPIVVAAVVLDGNARRELRTMGLMESKSIPKKRLFIMRNLIKSKCISLDLEVIEPEEFLSSWKRGNLNDLLVEWHKKAIIKVTKEVRVDRIIIDAFDRTKILSAVEPIAKEIGASLVVEERADENYPTVAAASILARATRDDLIKEGHTERKWRL</sequence>
<dbReference type="Proteomes" id="UP000316217">
    <property type="component" value="Unassembled WGS sequence"/>
</dbReference>
<dbReference type="InterPro" id="IPR001352">
    <property type="entry name" value="RNase_HII/HIII"/>
</dbReference>
<dbReference type="InterPro" id="IPR024567">
    <property type="entry name" value="RNase_HII/HIII_dom"/>
</dbReference>
<dbReference type="PANTHER" id="PTHR10954">
    <property type="entry name" value="RIBONUCLEASE H2 SUBUNIT A"/>
    <property type="match status" value="1"/>
</dbReference>
<protein>
    <recommendedName>
        <fullName evidence="10">Ribonuclease</fullName>
        <ecNumber evidence="10">3.1.26.4</ecNumber>
    </recommendedName>
</protein>
<dbReference type="EMBL" id="RXII01000068">
    <property type="protein sequence ID" value="RZN61768.1"/>
    <property type="molecule type" value="Genomic_DNA"/>
</dbReference>
<dbReference type="PANTHER" id="PTHR10954:SF23">
    <property type="entry name" value="RIBONUCLEASE"/>
    <property type="match status" value="1"/>
</dbReference>
<comment type="subcellular location">
    <subcellularLocation>
        <location evidence="3">Cytoplasm</location>
    </subcellularLocation>
</comment>
<dbReference type="GO" id="GO:0005737">
    <property type="term" value="C:cytoplasm"/>
    <property type="evidence" value="ECO:0007669"/>
    <property type="project" value="UniProtKB-SubCell"/>
</dbReference>
<dbReference type="GO" id="GO:0006298">
    <property type="term" value="P:mismatch repair"/>
    <property type="evidence" value="ECO:0007669"/>
    <property type="project" value="TreeGrafter"/>
</dbReference>
<evidence type="ECO:0000256" key="2">
    <source>
        <dbReference type="ARBA" id="ARBA00004065"/>
    </source>
</evidence>
<keyword evidence="7 9" id="KW-0255">Endonuclease</keyword>
<dbReference type="AlphaFoldDB" id="A0A429GK21"/>
<keyword evidence="6 9" id="KW-0479">Metal-binding</keyword>
<keyword evidence="4" id="KW-0963">Cytoplasm</keyword>
<evidence type="ECO:0000256" key="4">
    <source>
        <dbReference type="ARBA" id="ARBA00022490"/>
    </source>
</evidence>
<evidence type="ECO:0000256" key="5">
    <source>
        <dbReference type="ARBA" id="ARBA00022722"/>
    </source>
</evidence>
<evidence type="ECO:0000313" key="15">
    <source>
        <dbReference type="Proteomes" id="UP000316217"/>
    </source>
</evidence>
<comment type="catalytic activity">
    <reaction evidence="1 9 10">
        <text>Endonucleolytic cleavage to 5'-phosphomonoester.</text>
        <dbReference type="EC" id="3.1.26.4"/>
    </reaction>
</comment>
<evidence type="ECO:0000256" key="6">
    <source>
        <dbReference type="ARBA" id="ARBA00022723"/>
    </source>
</evidence>
<evidence type="ECO:0000256" key="1">
    <source>
        <dbReference type="ARBA" id="ARBA00000077"/>
    </source>
</evidence>
<proteinExistence type="inferred from homology"/>
<evidence type="ECO:0000256" key="9">
    <source>
        <dbReference type="PROSITE-ProRule" id="PRU01319"/>
    </source>
</evidence>
<evidence type="ECO:0000256" key="10">
    <source>
        <dbReference type="RuleBase" id="RU003515"/>
    </source>
</evidence>
<evidence type="ECO:0000256" key="7">
    <source>
        <dbReference type="ARBA" id="ARBA00022759"/>
    </source>
</evidence>
<comment type="function">
    <text evidence="2 10">Endonuclease that specifically degrades the RNA of RNA-DNA hybrids.</text>
</comment>
<dbReference type="Proteomes" id="UP000277582">
    <property type="component" value="Unassembled WGS sequence"/>
</dbReference>
<dbReference type="InterPro" id="IPR036397">
    <property type="entry name" value="RNaseH_sf"/>
</dbReference>
<dbReference type="EC" id="3.1.26.4" evidence="10"/>
<dbReference type="OrthoDB" id="382750at2157"/>
<evidence type="ECO:0000259" key="11">
    <source>
        <dbReference type="PROSITE" id="PS51975"/>
    </source>
</evidence>
<feature type="binding site" evidence="9">
    <location>
        <position position="182"/>
    </location>
    <ligand>
        <name>a divalent metal cation</name>
        <dbReference type="ChEBI" id="CHEBI:60240"/>
    </ligand>
</feature>